<dbReference type="PANTHER" id="PTHR11177:SF144">
    <property type="entry name" value="CHITINASE 5"/>
    <property type="match status" value="1"/>
</dbReference>
<evidence type="ECO:0000256" key="2">
    <source>
        <dbReference type="SAM" id="MobiDB-lite"/>
    </source>
</evidence>
<dbReference type="SMART" id="SM00636">
    <property type="entry name" value="Glyco_18"/>
    <property type="match status" value="1"/>
</dbReference>
<reference evidence="4 5" key="2">
    <citation type="submission" date="2019-01" db="EMBL/GenBank/DDBJ databases">
        <title>The decoding of complex shrimp genome reveals the adaptation for benthos swimmer, frequently molting mechanism and breeding impact on genome.</title>
        <authorList>
            <person name="Sun Y."/>
            <person name="Gao Y."/>
            <person name="Yu Y."/>
        </authorList>
    </citation>
    <scope>NUCLEOTIDE SEQUENCE [LARGE SCALE GENOMIC DNA]</scope>
    <source>
        <tissue evidence="4">Muscle</tissue>
    </source>
</reference>
<dbReference type="AlphaFoldDB" id="A0A3R7QA74"/>
<dbReference type="InterPro" id="IPR001223">
    <property type="entry name" value="Glyco_hydro18_cat"/>
</dbReference>
<feature type="compositionally biased region" description="Pro residues" evidence="2">
    <location>
        <begin position="19"/>
        <end position="29"/>
    </location>
</feature>
<dbReference type="InterPro" id="IPR017853">
    <property type="entry name" value="GH"/>
</dbReference>
<gene>
    <name evidence="4" type="ORF">C7M84_008984</name>
</gene>
<dbReference type="Gene3D" id="3.10.50.10">
    <property type="match status" value="1"/>
</dbReference>
<evidence type="ECO:0000313" key="5">
    <source>
        <dbReference type="Proteomes" id="UP000283509"/>
    </source>
</evidence>
<dbReference type="Gene3D" id="3.20.20.80">
    <property type="entry name" value="Glycosidases"/>
    <property type="match status" value="1"/>
</dbReference>
<feature type="domain" description="GH18" evidence="3">
    <location>
        <begin position="108"/>
        <end position="483"/>
    </location>
</feature>
<evidence type="ECO:0000259" key="3">
    <source>
        <dbReference type="PROSITE" id="PS51910"/>
    </source>
</evidence>
<proteinExistence type="predicted"/>
<feature type="compositionally biased region" description="Low complexity" evidence="2">
    <location>
        <begin position="45"/>
        <end position="55"/>
    </location>
</feature>
<dbReference type="Proteomes" id="UP000283509">
    <property type="component" value="Unassembled WGS sequence"/>
</dbReference>
<dbReference type="GO" id="GO:0005975">
    <property type="term" value="P:carbohydrate metabolic process"/>
    <property type="evidence" value="ECO:0007669"/>
    <property type="project" value="InterPro"/>
</dbReference>
<dbReference type="PANTHER" id="PTHR11177">
    <property type="entry name" value="CHITINASE"/>
    <property type="match status" value="1"/>
</dbReference>
<dbReference type="SUPFAM" id="SSF51445">
    <property type="entry name" value="(Trans)glycosidases"/>
    <property type="match status" value="1"/>
</dbReference>
<dbReference type="GO" id="GO:0005576">
    <property type="term" value="C:extracellular region"/>
    <property type="evidence" value="ECO:0007669"/>
    <property type="project" value="TreeGrafter"/>
</dbReference>
<dbReference type="STRING" id="6689.A0A3R7QA74"/>
<dbReference type="SUPFAM" id="SSF54556">
    <property type="entry name" value="Chitinase insertion domain"/>
    <property type="match status" value="1"/>
</dbReference>
<dbReference type="GO" id="GO:0006032">
    <property type="term" value="P:chitin catabolic process"/>
    <property type="evidence" value="ECO:0007669"/>
    <property type="project" value="TreeGrafter"/>
</dbReference>
<dbReference type="PROSITE" id="PS51910">
    <property type="entry name" value="GH18_2"/>
    <property type="match status" value="1"/>
</dbReference>
<evidence type="ECO:0000256" key="1">
    <source>
        <dbReference type="ARBA" id="ARBA00023157"/>
    </source>
</evidence>
<feature type="region of interest" description="Disordered" evidence="2">
    <location>
        <begin position="1"/>
        <end position="106"/>
    </location>
</feature>
<dbReference type="FunFam" id="3.10.50.10:FF:000001">
    <property type="entry name" value="Chitinase 3-like 1"/>
    <property type="match status" value="1"/>
</dbReference>
<dbReference type="PRINTS" id="PR01217">
    <property type="entry name" value="PRICHEXTENSN"/>
</dbReference>
<protein>
    <submittedName>
        <fullName evidence="4">Chitinase</fullName>
    </submittedName>
</protein>
<accession>A0A3R7QA74</accession>
<dbReference type="InterPro" id="IPR011583">
    <property type="entry name" value="Chitinase_II/V-like_cat"/>
</dbReference>
<reference evidence="4 5" key="1">
    <citation type="submission" date="2018-04" db="EMBL/GenBank/DDBJ databases">
        <authorList>
            <person name="Zhang X."/>
            <person name="Yuan J."/>
            <person name="Li F."/>
            <person name="Xiang J."/>
        </authorList>
    </citation>
    <scope>NUCLEOTIDE SEQUENCE [LARGE SCALE GENOMIC DNA]</scope>
    <source>
        <tissue evidence="4">Muscle</tissue>
    </source>
</reference>
<sequence length="488" mass="53737">MPSPLPSLLVTAPSEGTPYPAPPRVPPTSLPRHGPPRGYPPPSLPESTPHPASPVTDPPRVPPPSLPRHGPPRGYPHHSPPPSLPRHGPPEGTPTPSPPRGRAPAGSSRLLLQAGTVHRPGDASFRIEDIPGDLCTHVLYAFSVLSATTWEIAPKNPKFDLEQRGYERFVGLKARFPGLRTVLSIGGWAEDGGKYTQMVSSPERRRVFVASVVEKGVVLAFLGCGVLPHHTRFRRIRRRLEHPGDPSRGGTQEDFNNFPLLLQELRTAFDAEGRGWELTIAATSTRIKVLKGYNVPELCRTLDAVYLMTYNLRGLWNGYADVHSMLYARSGLDTGNKLELNVNGGALLWVNLGCPRSKIVIGVPFYGKTYTLCNASITDLHAPINGTGQRGPILKRNGVLMYFENAGWVRQWDAEGLVPYAYSGDQWVGYEDTESLRIKMDYIRDMGFLGAMNWAVNDDDFRDLCGHGLYPLMSTIHEGLKNYTVPST</sequence>
<keyword evidence="1" id="KW-1015">Disulfide bond</keyword>
<dbReference type="Pfam" id="PF00704">
    <property type="entry name" value="Glyco_hydro_18"/>
    <property type="match status" value="1"/>
</dbReference>
<dbReference type="EMBL" id="QCYY01002126">
    <property type="protein sequence ID" value="ROT72623.1"/>
    <property type="molecule type" value="Genomic_DNA"/>
</dbReference>
<dbReference type="InterPro" id="IPR029070">
    <property type="entry name" value="Chitinase_insertion_sf"/>
</dbReference>
<dbReference type="OrthoDB" id="73875at2759"/>
<keyword evidence="5" id="KW-1185">Reference proteome</keyword>
<feature type="compositionally biased region" description="Pro residues" evidence="2">
    <location>
        <begin position="56"/>
        <end position="66"/>
    </location>
</feature>
<organism evidence="4 5">
    <name type="scientific">Penaeus vannamei</name>
    <name type="common">Whiteleg shrimp</name>
    <name type="synonym">Litopenaeus vannamei</name>
    <dbReference type="NCBI Taxonomy" id="6689"/>
    <lineage>
        <taxon>Eukaryota</taxon>
        <taxon>Metazoa</taxon>
        <taxon>Ecdysozoa</taxon>
        <taxon>Arthropoda</taxon>
        <taxon>Crustacea</taxon>
        <taxon>Multicrustacea</taxon>
        <taxon>Malacostraca</taxon>
        <taxon>Eumalacostraca</taxon>
        <taxon>Eucarida</taxon>
        <taxon>Decapoda</taxon>
        <taxon>Dendrobranchiata</taxon>
        <taxon>Penaeoidea</taxon>
        <taxon>Penaeidae</taxon>
        <taxon>Penaeus</taxon>
    </lineage>
</organism>
<evidence type="ECO:0000313" key="4">
    <source>
        <dbReference type="EMBL" id="ROT72623.1"/>
    </source>
</evidence>
<comment type="caution">
    <text evidence="4">The sequence shown here is derived from an EMBL/GenBank/DDBJ whole genome shotgun (WGS) entry which is preliminary data.</text>
</comment>
<dbReference type="InterPro" id="IPR050314">
    <property type="entry name" value="Glycosyl_Hydrlase_18"/>
</dbReference>
<feature type="compositionally biased region" description="Pro residues" evidence="2">
    <location>
        <begin position="91"/>
        <end position="101"/>
    </location>
</feature>
<dbReference type="GO" id="GO:0004568">
    <property type="term" value="F:chitinase activity"/>
    <property type="evidence" value="ECO:0007669"/>
    <property type="project" value="TreeGrafter"/>
</dbReference>
<dbReference type="GO" id="GO:0008061">
    <property type="term" value="F:chitin binding"/>
    <property type="evidence" value="ECO:0007669"/>
    <property type="project" value="InterPro"/>
</dbReference>
<name>A0A3R7QA74_PENVA</name>